<dbReference type="EMBL" id="CAUJNA010003863">
    <property type="protein sequence ID" value="CAJ1411236.1"/>
    <property type="molecule type" value="Genomic_DNA"/>
</dbReference>
<evidence type="ECO:0000313" key="1">
    <source>
        <dbReference type="EMBL" id="CAJ1411236.1"/>
    </source>
</evidence>
<evidence type="ECO:0000313" key="2">
    <source>
        <dbReference type="Proteomes" id="UP001178507"/>
    </source>
</evidence>
<dbReference type="Proteomes" id="UP001178507">
    <property type="component" value="Unassembled WGS sequence"/>
</dbReference>
<reference evidence="1" key="1">
    <citation type="submission" date="2023-08" db="EMBL/GenBank/DDBJ databases">
        <authorList>
            <person name="Chen Y."/>
            <person name="Shah S."/>
            <person name="Dougan E. K."/>
            <person name="Thang M."/>
            <person name="Chan C."/>
        </authorList>
    </citation>
    <scope>NUCLEOTIDE SEQUENCE</scope>
</reference>
<name>A0AA36JSW0_9DINO</name>
<gene>
    <name evidence="1" type="ORF">EVOR1521_LOCUS31851</name>
</gene>
<keyword evidence="2" id="KW-1185">Reference proteome</keyword>
<sequence length="147" mass="16660">MTLSWTLRVACRPRQGATDWACQESFMCNRWPHTAREWRWSLPDGRGAQFQQSSVLATNCLLIRSMVPMLAAKGKCDGPGLRKSAIFAFRPLSSPPCMAHVDRWGPVWTAWRTVKTTPLYGCVVSPLSWLQLPDHPISSENAFTLQW</sequence>
<proteinExistence type="predicted"/>
<dbReference type="AlphaFoldDB" id="A0AA36JSW0"/>
<protein>
    <submittedName>
        <fullName evidence="1">Uncharacterized protein</fullName>
    </submittedName>
</protein>
<accession>A0AA36JSW0</accession>
<organism evidence="1 2">
    <name type="scientific">Effrenium voratum</name>
    <dbReference type="NCBI Taxonomy" id="2562239"/>
    <lineage>
        <taxon>Eukaryota</taxon>
        <taxon>Sar</taxon>
        <taxon>Alveolata</taxon>
        <taxon>Dinophyceae</taxon>
        <taxon>Suessiales</taxon>
        <taxon>Symbiodiniaceae</taxon>
        <taxon>Effrenium</taxon>
    </lineage>
</organism>
<comment type="caution">
    <text evidence="1">The sequence shown here is derived from an EMBL/GenBank/DDBJ whole genome shotgun (WGS) entry which is preliminary data.</text>
</comment>